<accession>A0ABQ1SH96</accession>
<evidence type="ECO:0000313" key="13">
    <source>
        <dbReference type="Proteomes" id="UP000599179"/>
    </source>
</evidence>
<evidence type="ECO:0000256" key="2">
    <source>
        <dbReference type="ARBA" id="ARBA00005194"/>
    </source>
</evidence>
<evidence type="ECO:0000256" key="7">
    <source>
        <dbReference type="ARBA" id="ARBA00023160"/>
    </source>
</evidence>
<sequence length="164" mass="18248">MDLKEIQNLIKFVAKSGTSEVRLETDDVKITIKNERESKGENQTVIHQMPMQQQPQMPVQQQAQAAPQAPAEAQPTESKEAEDDKYITVKSPIIGTFYRKPSPDKPVFVEVGSTISEGDVLCTIEAMKLFNEIESEVSGKVVKVLVDDSTPVEFDQPLFLIDPS</sequence>
<organism evidence="12 13">
    <name type="scientific">Psychroflexus planctonicus</name>
    <dbReference type="NCBI Taxonomy" id="1526575"/>
    <lineage>
        <taxon>Bacteria</taxon>
        <taxon>Pseudomonadati</taxon>
        <taxon>Bacteroidota</taxon>
        <taxon>Flavobacteriia</taxon>
        <taxon>Flavobacteriales</taxon>
        <taxon>Flavobacteriaceae</taxon>
        <taxon>Psychroflexus</taxon>
    </lineage>
</organism>
<dbReference type="PRINTS" id="PR01071">
    <property type="entry name" value="ACOABIOTINCC"/>
</dbReference>
<dbReference type="SUPFAM" id="SSF51230">
    <property type="entry name" value="Single hybrid motif"/>
    <property type="match status" value="1"/>
</dbReference>
<evidence type="ECO:0000313" key="12">
    <source>
        <dbReference type="EMBL" id="GGE38612.1"/>
    </source>
</evidence>
<keyword evidence="8 9" id="KW-0092">Biotin</keyword>
<evidence type="ECO:0000256" key="8">
    <source>
        <dbReference type="ARBA" id="ARBA00023267"/>
    </source>
</evidence>
<dbReference type="Pfam" id="PF00364">
    <property type="entry name" value="Biotin_lipoyl"/>
    <property type="match status" value="1"/>
</dbReference>
<dbReference type="Gene3D" id="2.40.50.100">
    <property type="match status" value="1"/>
</dbReference>
<dbReference type="InterPro" id="IPR011053">
    <property type="entry name" value="Single_hybrid_motif"/>
</dbReference>
<comment type="pathway">
    <text evidence="2 9">Lipid metabolism; fatty acid biosynthesis.</text>
</comment>
<evidence type="ECO:0000256" key="10">
    <source>
        <dbReference type="SAM" id="MobiDB-lite"/>
    </source>
</evidence>
<evidence type="ECO:0000256" key="9">
    <source>
        <dbReference type="RuleBase" id="RU364072"/>
    </source>
</evidence>
<dbReference type="InterPro" id="IPR001249">
    <property type="entry name" value="AcCoA_biotinCC"/>
</dbReference>
<dbReference type="EMBL" id="BMGM01000007">
    <property type="protein sequence ID" value="GGE38612.1"/>
    <property type="molecule type" value="Genomic_DNA"/>
</dbReference>
<reference evidence="13" key="1">
    <citation type="journal article" date="2019" name="Int. J. Syst. Evol. Microbiol.">
        <title>The Global Catalogue of Microorganisms (GCM) 10K type strain sequencing project: providing services to taxonomists for standard genome sequencing and annotation.</title>
        <authorList>
            <consortium name="The Broad Institute Genomics Platform"/>
            <consortium name="The Broad Institute Genome Sequencing Center for Infectious Disease"/>
            <person name="Wu L."/>
            <person name="Ma J."/>
        </authorList>
    </citation>
    <scope>NUCLEOTIDE SEQUENCE [LARGE SCALE GENOMIC DNA]</scope>
    <source>
        <strain evidence="13">CGMCC 1.12931</strain>
    </source>
</reference>
<comment type="caution">
    <text evidence="12">The sequence shown here is derived from an EMBL/GenBank/DDBJ whole genome shotgun (WGS) entry which is preliminary data.</text>
</comment>
<dbReference type="PROSITE" id="PS00188">
    <property type="entry name" value="BIOTIN"/>
    <property type="match status" value="1"/>
</dbReference>
<keyword evidence="5 9" id="KW-0276">Fatty acid metabolism</keyword>
<dbReference type="NCBIfam" id="NF005457">
    <property type="entry name" value="PRK07051.1"/>
    <property type="match status" value="1"/>
</dbReference>
<dbReference type="InterPro" id="IPR050709">
    <property type="entry name" value="Biotin_Carboxyl_Carrier/Decarb"/>
</dbReference>
<keyword evidence="4 9" id="KW-0444">Lipid biosynthesis</keyword>
<proteinExistence type="predicted"/>
<dbReference type="PANTHER" id="PTHR45266:SF3">
    <property type="entry name" value="OXALOACETATE DECARBOXYLASE ALPHA CHAIN"/>
    <property type="match status" value="1"/>
</dbReference>
<dbReference type="PANTHER" id="PTHR45266">
    <property type="entry name" value="OXALOACETATE DECARBOXYLASE ALPHA CHAIN"/>
    <property type="match status" value="1"/>
</dbReference>
<feature type="compositionally biased region" description="Low complexity" evidence="10">
    <location>
        <begin position="48"/>
        <end position="75"/>
    </location>
</feature>
<evidence type="ECO:0000256" key="4">
    <source>
        <dbReference type="ARBA" id="ARBA00022516"/>
    </source>
</evidence>
<dbReference type="PROSITE" id="PS50968">
    <property type="entry name" value="BIOTINYL_LIPOYL"/>
    <property type="match status" value="1"/>
</dbReference>
<name>A0ABQ1SH96_9FLAO</name>
<feature type="region of interest" description="Disordered" evidence="10">
    <location>
        <begin position="32"/>
        <end position="85"/>
    </location>
</feature>
<comment type="function">
    <text evidence="1 9">This protein is a component of the acetyl coenzyme A carboxylase complex; first, biotin carboxylase catalyzes the carboxylation of the carrier protein and then the transcarboxylase transfers the carboxyl group to form malonyl-CoA.</text>
</comment>
<evidence type="ECO:0000256" key="3">
    <source>
        <dbReference type="ARBA" id="ARBA00017562"/>
    </source>
</evidence>
<gene>
    <name evidence="12" type="primary">accB</name>
    <name evidence="12" type="ORF">GCM10010832_18610</name>
</gene>
<keyword evidence="6 9" id="KW-0443">Lipid metabolism</keyword>
<evidence type="ECO:0000259" key="11">
    <source>
        <dbReference type="PROSITE" id="PS50968"/>
    </source>
</evidence>
<keyword evidence="7 9" id="KW-0275">Fatty acid biosynthesis</keyword>
<evidence type="ECO:0000256" key="5">
    <source>
        <dbReference type="ARBA" id="ARBA00022832"/>
    </source>
</evidence>
<evidence type="ECO:0000256" key="1">
    <source>
        <dbReference type="ARBA" id="ARBA00003761"/>
    </source>
</evidence>
<dbReference type="RefSeq" id="WP_188458834.1">
    <property type="nucleotide sequence ID" value="NZ_BMGM01000007.1"/>
</dbReference>
<protein>
    <recommendedName>
        <fullName evidence="3 9">Biotin carboxyl carrier protein of acetyl-CoA carboxylase</fullName>
    </recommendedName>
</protein>
<dbReference type="NCBIfam" id="TIGR00531">
    <property type="entry name" value="BCCP"/>
    <property type="match status" value="1"/>
</dbReference>
<dbReference type="Proteomes" id="UP000599179">
    <property type="component" value="Unassembled WGS sequence"/>
</dbReference>
<keyword evidence="13" id="KW-1185">Reference proteome</keyword>
<dbReference type="InterPro" id="IPR000089">
    <property type="entry name" value="Biotin_lipoyl"/>
</dbReference>
<dbReference type="CDD" id="cd06850">
    <property type="entry name" value="biotinyl_domain"/>
    <property type="match status" value="1"/>
</dbReference>
<evidence type="ECO:0000256" key="6">
    <source>
        <dbReference type="ARBA" id="ARBA00023098"/>
    </source>
</evidence>
<feature type="domain" description="Lipoyl-binding" evidence="11">
    <location>
        <begin position="86"/>
        <end position="162"/>
    </location>
</feature>
<dbReference type="InterPro" id="IPR001882">
    <property type="entry name" value="Biotin_BS"/>
</dbReference>